<evidence type="ECO:0000256" key="4">
    <source>
        <dbReference type="PROSITE-ProRule" id="PRU00335"/>
    </source>
</evidence>
<keyword evidence="8" id="KW-1185">Reference proteome</keyword>
<evidence type="ECO:0000313" key="7">
    <source>
        <dbReference type="EMBL" id="WIM70065.1"/>
    </source>
</evidence>
<dbReference type="InterPro" id="IPR009057">
    <property type="entry name" value="Homeodomain-like_sf"/>
</dbReference>
<dbReference type="Proteomes" id="UP001238805">
    <property type="component" value="Chromosome"/>
</dbReference>
<accession>A0ABY8VKA0</accession>
<evidence type="ECO:0000256" key="3">
    <source>
        <dbReference type="ARBA" id="ARBA00023163"/>
    </source>
</evidence>
<dbReference type="Gene3D" id="1.10.10.60">
    <property type="entry name" value="Homeodomain-like"/>
    <property type="match status" value="1"/>
</dbReference>
<dbReference type="RefSeq" id="WP_284874658.1">
    <property type="nucleotide sequence ID" value="NZ_CP126970.1"/>
</dbReference>
<organism evidence="7 8">
    <name type="scientific">Corynebacterium suedekumii</name>
    <dbReference type="NCBI Taxonomy" id="3049801"/>
    <lineage>
        <taxon>Bacteria</taxon>
        <taxon>Bacillati</taxon>
        <taxon>Actinomycetota</taxon>
        <taxon>Actinomycetes</taxon>
        <taxon>Mycobacteriales</taxon>
        <taxon>Corynebacteriaceae</taxon>
        <taxon>Corynebacterium</taxon>
    </lineage>
</organism>
<dbReference type="InterPro" id="IPR036271">
    <property type="entry name" value="Tet_transcr_reg_TetR-rel_C_sf"/>
</dbReference>
<dbReference type="PROSITE" id="PS50977">
    <property type="entry name" value="HTH_TETR_2"/>
    <property type="match status" value="1"/>
</dbReference>
<protein>
    <submittedName>
        <fullName evidence="7">TetR family transcriptional regulator</fullName>
    </submittedName>
</protein>
<dbReference type="PRINTS" id="PR00455">
    <property type="entry name" value="HTHTETR"/>
</dbReference>
<keyword evidence="1" id="KW-0805">Transcription regulation</keyword>
<dbReference type="InterPro" id="IPR050109">
    <property type="entry name" value="HTH-type_TetR-like_transc_reg"/>
</dbReference>
<dbReference type="InterPro" id="IPR001647">
    <property type="entry name" value="HTH_TetR"/>
</dbReference>
<proteinExistence type="predicted"/>
<evidence type="ECO:0000259" key="6">
    <source>
        <dbReference type="PROSITE" id="PS50977"/>
    </source>
</evidence>
<gene>
    <name evidence="7" type="ORF">QP029_12895</name>
</gene>
<feature type="domain" description="HTH tetR-type" evidence="6">
    <location>
        <begin position="6"/>
        <end position="66"/>
    </location>
</feature>
<dbReference type="EMBL" id="CP126970">
    <property type="protein sequence ID" value="WIM70065.1"/>
    <property type="molecule type" value="Genomic_DNA"/>
</dbReference>
<sequence length="183" mass="19385">MLVDVQLSRDTIVTAAMEILDSYGLADMTMRRVATHLGVAPGALYWHLANKQQLIAAIADRILAPALDTTDPASPEELADRLRTALLAHRDGAELVSAALSQPDSETRGDVEKQLSDALALDDADVSRVGAAALLHLVLGATTLEQSHRQYAADTGTPAPPTGTPAEDFRRGVSYLLHGLGRG</sequence>
<dbReference type="Pfam" id="PF00440">
    <property type="entry name" value="TetR_N"/>
    <property type="match status" value="1"/>
</dbReference>
<dbReference type="SUPFAM" id="SSF48498">
    <property type="entry name" value="Tetracyclin repressor-like, C-terminal domain"/>
    <property type="match status" value="1"/>
</dbReference>
<name>A0ABY8VKA0_9CORY</name>
<keyword evidence="2 4" id="KW-0238">DNA-binding</keyword>
<evidence type="ECO:0000256" key="5">
    <source>
        <dbReference type="SAM" id="MobiDB-lite"/>
    </source>
</evidence>
<evidence type="ECO:0000313" key="8">
    <source>
        <dbReference type="Proteomes" id="UP001238805"/>
    </source>
</evidence>
<dbReference type="Gene3D" id="1.10.357.10">
    <property type="entry name" value="Tetracycline Repressor, domain 2"/>
    <property type="match status" value="1"/>
</dbReference>
<evidence type="ECO:0000256" key="2">
    <source>
        <dbReference type="ARBA" id="ARBA00023125"/>
    </source>
</evidence>
<keyword evidence="3" id="KW-0804">Transcription</keyword>
<dbReference type="PANTHER" id="PTHR30055:SF151">
    <property type="entry name" value="TRANSCRIPTIONAL REGULATORY PROTEIN"/>
    <property type="match status" value="1"/>
</dbReference>
<dbReference type="SUPFAM" id="SSF46689">
    <property type="entry name" value="Homeodomain-like"/>
    <property type="match status" value="1"/>
</dbReference>
<feature type="DNA-binding region" description="H-T-H motif" evidence="4">
    <location>
        <begin position="29"/>
        <end position="48"/>
    </location>
</feature>
<evidence type="ECO:0000256" key="1">
    <source>
        <dbReference type="ARBA" id="ARBA00023015"/>
    </source>
</evidence>
<dbReference type="PANTHER" id="PTHR30055">
    <property type="entry name" value="HTH-TYPE TRANSCRIPTIONAL REGULATOR RUTR"/>
    <property type="match status" value="1"/>
</dbReference>
<reference evidence="7 8" key="1">
    <citation type="submission" date="2023-05" db="EMBL/GenBank/DDBJ databases">
        <title>Corynebacterium suedekumii sp. nov. and Corynebacterium breve sp. nov. isolated from raw cow's milk.</title>
        <authorList>
            <person name="Baer M.K."/>
            <person name="Mehl L."/>
            <person name="Hellmuth R."/>
            <person name="Marke G."/>
            <person name="Lipski A."/>
        </authorList>
    </citation>
    <scope>NUCLEOTIDE SEQUENCE [LARGE SCALE GENOMIC DNA]</scope>
    <source>
        <strain evidence="7 8">LM112</strain>
    </source>
</reference>
<feature type="region of interest" description="Disordered" evidence="5">
    <location>
        <begin position="149"/>
        <end position="168"/>
    </location>
</feature>